<dbReference type="Proteomes" id="UP000230233">
    <property type="component" value="Chromosome III"/>
</dbReference>
<protein>
    <submittedName>
        <fullName evidence="2">Uncharacterized protein</fullName>
    </submittedName>
</protein>
<dbReference type="InterPro" id="IPR027417">
    <property type="entry name" value="P-loop_NTPase"/>
</dbReference>
<proteinExistence type="predicted"/>
<dbReference type="STRING" id="1611254.A0A2G5UMW6"/>
<dbReference type="SUPFAM" id="SSF52540">
    <property type="entry name" value="P-loop containing nucleoside triphosphate hydrolases"/>
    <property type="match status" value="1"/>
</dbReference>
<name>A0A2G5UMW6_9PELO</name>
<sequence length="764" mass="86817">MEAKHTIAEAQSIMTNFDPKRYNPLSKSDRETDCQFHEMLISQSRLVQICMKKYSKEKHAERKKERQEKVFKELRFFTSIQLQCNRCLREYQERKDRREVWEHIELPKKTMEDIEIKEEEITPPPELEEQTYYDYDQYDYDYGPQANYVCDYDQQAGYEYEYDGDFDGYEVVETVPTVGTSQDARRAQETPESDPNRHYVFLEPEQRPFIEGRGYMAGYEVTTEQVRAEDVEAYKEMVAREDPLGFVVELRPDVYEDDEDLEYPEDAFLGDPFMDPQVELLENPLEDDGGPGPAPPPPTQKRLVLGMDDYGYDPITPHRRRPLSPSARPAKSSLKIPPESNNFHHQSLSPESPDEKNQTADESIIAAASAMFRRNGFGRRSERYTSATMGSSMSDLEESLSPRGKPEAEEPKLKRNSFLRRSLNAFRSKSKRHSTASTTRVAPIPEESLPLFSEDEDEEPTTPQKKEDKKSSMKSLWKRLFVSKKGKVTADGGSGQVQLLRHQKKEEGSFFNDTISFVRLQNEHDDPSADSVSPPNIGNFALGYYMGIGRKFERIAGGSEITMVVFGHAGSGKTTLVRSIRQLFLDGTSDRIRVIPLAERYRLAGIGMMPYPEGDNRLPHIVSLIINISDDVEHVLDIIDPEYDNTNLPQAYMDACDAALLLIDARNCASLLSAHQIHRNMKSAKHAHVQCEMLMNIPSDASGQPRALSSNALETTMSKGAPIKELCVTQLTRAEIQEILISMCERVSNARIPTSTAIPIPTTS</sequence>
<reference evidence="3" key="1">
    <citation type="submission" date="2017-10" db="EMBL/GenBank/DDBJ databases">
        <title>Rapid genome shrinkage in a self-fertile nematode reveals novel sperm competition proteins.</title>
        <authorList>
            <person name="Yin D."/>
            <person name="Schwarz E.M."/>
            <person name="Thomas C.G."/>
            <person name="Felde R.L."/>
            <person name="Korf I.F."/>
            <person name="Cutter A.D."/>
            <person name="Schartner C.M."/>
            <person name="Ralston E.J."/>
            <person name="Meyer B.J."/>
            <person name="Haag E.S."/>
        </authorList>
    </citation>
    <scope>NUCLEOTIDE SEQUENCE [LARGE SCALE GENOMIC DNA]</scope>
    <source>
        <strain evidence="3">JU1422</strain>
    </source>
</reference>
<feature type="compositionally biased region" description="Low complexity" evidence="1">
    <location>
        <begin position="323"/>
        <end position="335"/>
    </location>
</feature>
<feature type="compositionally biased region" description="Polar residues" evidence="1">
    <location>
        <begin position="339"/>
        <end position="350"/>
    </location>
</feature>
<evidence type="ECO:0000313" key="2">
    <source>
        <dbReference type="EMBL" id="PIC40884.1"/>
    </source>
</evidence>
<gene>
    <name evidence="2" type="primary">Cnig_chr_III.g8482</name>
    <name evidence="2" type="ORF">B9Z55_008482</name>
</gene>
<comment type="caution">
    <text evidence="2">The sequence shown here is derived from an EMBL/GenBank/DDBJ whole genome shotgun (WGS) entry which is preliminary data.</text>
</comment>
<evidence type="ECO:0000313" key="3">
    <source>
        <dbReference type="Proteomes" id="UP000230233"/>
    </source>
</evidence>
<evidence type="ECO:0000256" key="1">
    <source>
        <dbReference type="SAM" id="MobiDB-lite"/>
    </source>
</evidence>
<organism evidence="2 3">
    <name type="scientific">Caenorhabditis nigoni</name>
    <dbReference type="NCBI Taxonomy" id="1611254"/>
    <lineage>
        <taxon>Eukaryota</taxon>
        <taxon>Metazoa</taxon>
        <taxon>Ecdysozoa</taxon>
        <taxon>Nematoda</taxon>
        <taxon>Chromadorea</taxon>
        <taxon>Rhabditida</taxon>
        <taxon>Rhabditina</taxon>
        <taxon>Rhabditomorpha</taxon>
        <taxon>Rhabditoidea</taxon>
        <taxon>Rhabditidae</taxon>
        <taxon>Peloderinae</taxon>
        <taxon>Caenorhabditis</taxon>
    </lineage>
</organism>
<feature type="compositionally biased region" description="Basic and acidic residues" evidence="1">
    <location>
        <begin position="404"/>
        <end position="413"/>
    </location>
</feature>
<dbReference type="OrthoDB" id="8062037at2759"/>
<dbReference type="EMBL" id="PDUG01000003">
    <property type="protein sequence ID" value="PIC40884.1"/>
    <property type="molecule type" value="Genomic_DNA"/>
</dbReference>
<dbReference type="Gene3D" id="3.40.50.300">
    <property type="entry name" value="P-loop containing nucleotide triphosphate hydrolases"/>
    <property type="match status" value="1"/>
</dbReference>
<feature type="compositionally biased region" description="Polar residues" evidence="1">
    <location>
        <begin position="384"/>
        <end position="394"/>
    </location>
</feature>
<feature type="region of interest" description="Disordered" evidence="1">
    <location>
        <begin position="282"/>
        <end position="471"/>
    </location>
</feature>
<keyword evidence="3" id="KW-1185">Reference proteome</keyword>
<accession>A0A2G5UMW6</accession>
<dbReference type="AlphaFoldDB" id="A0A2G5UMW6"/>